<dbReference type="EMBL" id="CAMAPF010001029">
    <property type="protein sequence ID" value="CAH9141430.1"/>
    <property type="molecule type" value="Genomic_DNA"/>
</dbReference>
<evidence type="ECO:0000313" key="2">
    <source>
        <dbReference type="EMBL" id="CAH9141430.1"/>
    </source>
</evidence>
<reference evidence="2" key="1">
    <citation type="submission" date="2022-07" db="EMBL/GenBank/DDBJ databases">
        <authorList>
            <person name="Macas J."/>
            <person name="Novak P."/>
            <person name="Neumann P."/>
        </authorList>
    </citation>
    <scope>NUCLEOTIDE SEQUENCE</scope>
</reference>
<sequence>MSQKMGKGRVLATKPIWVIENFSNSRGQARASSDFGEATLLYFAMFFLSFYTLVGMLFWFVLFYFSQTLDFSLSDEKSVLSAFCLVMPVIGSTSHIAFGKVIDSGSSSRAGG</sequence>
<keyword evidence="1" id="KW-0472">Membrane</keyword>
<evidence type="ECO:0000313" key="3">
    <source>
        <dbReference type="Proteomes" id="UP001152523"/>
    </source>
</evidence>
<organism evidence="2 3">
    <name type="scientific">Cuscuta epithymum</name>
    <dbReference type="NCBI Taxonomy" id="186058"/>
    <lineage>
        <taxon>Eukaryota</taxon>
        <taxon>Viridiplantae</taxon>
        <taxon>Streptophyta</taxon>
        <taxon>Embryophyta</taxon>
        <taxon>Tracheophyta</taxon>
        <taxon>Spermatophyta</taxon>
        <taxon>Magnoliopsida</taxon>
        <taxon>eudicotyledons</taxon>
        <taxon>Gunneridae</taxon>
        <taxon>Pentapetalae</taxon>
        <taxon>asterids</taxon>
        <taxon>lamiids</taxon>
        <taxon>Solanales</taxon>
        <taxon>Convolvulaceae</taxon>
        <taxon>Cuscuteae</taxon>
        <taxon>Cuscuta</taxon>
        <taxon>Cuscuta subgen. Cuscuta</taxon>
    </lineage>
</organism>
<name>A0AAV0G0J7_9ASTE</name>
<gene>
    <name evidence="2" type="ORF">CEPIT_LOCUS39121</name>
</gene>
<feature type="transmembrane region" description="Helical" evidence="1">
    <location>
        <begin position="40"/>
        <end position="66"/>
    </location>
</feature>
<protein>
    <submittedName>
        <fullName evidence="2">Uncharacterized protein</fullName>
    </submittedName>
</protein>
<feature type="transmembrane region" description="Helical" evidence="1">
    <location>
        <begin position="78"/>
        <end position="99"/>
    </location>
</feature>
<accession>A0AAV0G0J7</accession>
<comment type="caution">
    <text evidence="2">The sequence shown here is derived from an EMBL/GenBank/DDBJ whole genome shotgun (WGS) entry which is preliminary data.</text>
</comment>
<proteinExistence type="predicted"/>
<evidence type="ECO:0000256" key="1">
    <source>
        <dbReference type="SAM" id="Phobius"/>
    </source>
</evidence>
<keyword evidence="3" id="KW-1185">Reference proteome</keyword>
<dbReference type="AlphaFoldDB" id="A0AAV0G0J7"/>
<keyword evidence="1" id="KW-1133">Transmembrane helix</keyword>
<dbReference type="Proteomes" id="UP001152523">
    <property type="component" value="Unassembled WGS sequence"/>
</dbReference>
<keyword evidence="1" id="KW-0812">Transmembrane</keyword>